<protein>
    <submittedName>
        <fullName evidence="1">Uncharacterized protein</fullName>
    </submittedName>
</protein>
<dbReference type="AlphaFoldDB" id="A0A843XQI5"/>
<comment type="caution">
    <text evidence="1">The sequence shown here is derived from an EMBL/GenBank/DDBJ whole genome shotgun (WGS) entry which is preliminary data.</text>
</comment>
<accession>A0A843XQI5</accession>
<proteinExistence type="predicted"/>
<gene>
    <name evidence="1" type="ORF">Taro_054211</name>
</gene>
<dbReference type="EMBL" id="NMUH01010688">
    <property type="protein sequence ID" value="MQM21177.1"/>
    <property type="molecule type" value="Genomic_DNA"/>
</dbReference>
<name>A0A843XQI5_COLES</name>
<evidence type="ECO:0000313" key="2">
    <source>
        <dbReference type="Proteomes" id="UP000652761"/>
    </source>
</evidence>
<sequence length="110" mass="12149">MDFGHGGGFRLGSVSRWRYAHHFIPMESNSTWRFAHEYDEHMIVPQAESSLEQSLPMEIALGSRHCGLLPAGWIPQGWNPQPGSSSVHRPPSFSLCSLASLLSAAVPHQV</sequence>
<organism evidence="1 2">
    <name type="scientific">Colocasia esculenta</name>
    <name type="common">Wild taro</name>
    <name type="synonym">Arum esculentum</name>
    <dbReference type="NCBI Taxonomy" id="4460"/>
    <lineage>
        <taxon>Eukaryota</taxon>
        <taxon>Viridiplantae</taxon>
        <taxon>Streptophyta</taxon>
        <taxon>Embryophyta</taxon>
        <taxon>Tracheophyta</taxon>
        <taxon>Spermatophyta</taxon>
        <taxon>Magnoliopsida</taxon>
        <taxon>Liliopsida</taxon>
        <taxon>Araceae</taxon>
        <taxon>Aroideae</taxon>
        <taxon>Colocasieae</taxon>
        <taxon>Colocasia</taxon>
    </lineage>
</organism>
<feature type="non-terminal residue" evidence="1">
    <location>
        <position position="1"/>
    </location>
</feature>
<reference evidence="1" key="1">
    <citation type="submission" date="2017-07" db="EMBL/GenBank/DDBJ databases">
        <title>Taro Niue Genome Assembly and Annotation.</title>
        <authorList>
            <person name="Atibalentja N."/>
            <person name="Keating K."/>
            <person name="Fields C.J."/>
        </authorList>
    </citation>
    <scope>NUCLEOTIDE SEQUENCE</scope>
    <source>
        <strain evidence="1">Niue_2</strain>
        <tissue evidence="1">Leaf</tissue>
    </source>
</reference>
<dbReference type="Proteomes" id="UP000652761">
    <property type="component" value="Unassembled WGS sequence"/>
</dbReference>
<evidence type="ECO:0000313" key="1">
    <source>
        <dbReference type="EMBL" id="MQM21177.1"/>
    </source>
</evidence>
<keyword evidence="2" id="KW-1185">Reference proteome</keyword>